<dbReference type="EMBL" id="KI925454">
    <property type="protein sequence ID" value="ETW86933.1"/>
    <property type="molecule type" value="Genomic_DNA"/>
</dbReference>
<dbReference type="Pfam" id="PF09808">
    <property type="entry name" value="SNAPC1"/>
    <property type="match status" value="1"/>
</dbReference>
<evidence type="ECO:0000313" key="2">
    <source>
        <dbReference type="EMBL" id="ETW86933.1"/>
    </source>
</evidence>
<gene>
    <name evidence="2" type="ORF">HETIRDRAFT_240617</name>
</gene>
<proteinExistence type="predicted"/>
<dbReference type="KEGG" id="hir:HETIRDRAFT_240617"/>
<feature type="region of interest" description="Disordered" evidence="1">
    <location>
        <begin position="184"/>
        <end position="254"/>
    </location>
</feature>
<dbReference type="eggNOG" id="ENOG502SFRY">
    <property type="taxonomic scope" value="Eukaryota"/>
</dbReference>
<feature type="non-terminal residue" evidence="2">
    <location>
        <position position="254"/>
    </location>
</feature>
<evidence type="ECO:0000313" key="3">
    <source>
        <dbReference type="Proteomes" id="UP000030671"/>
    </source>
</evidence>
<dbReference type="AlphaFoldDB" id="W4KM66"/>
<evidence type="ECO:0000256" key="1">
    <source>
        <dbReference type="SAM" id="MobiDB-lite"/>
    </source>
</evidence>
<feature type="compositionally biased region" description="Pro residues" evidence="1">
    <location>
        <begin position="207"/>
        <end position="227"/>
    </location>
</feature>
<name>W4KM66_HETIT</name>
<reference evidence="2 3" key="1">
    <citation type="journal article" date="2012" name="New Phytol.">
        <title>Insight into trade-off between wood decay and parasitism from the genome of a fungal forest pathogen.</title>
        <authorList>
            <person name="Olson A."/>
            <person name="Aerts A."/>
            <person name="Asiegbu F."/>
            <person name="Belbahri L."/>
            <person name="Bouzid O."/>
            <person name="Broberg A."/>
            <person name="Canback B."/>
            <person name="Coutinho P.M."/>
            <person name="Cullen D."/>
            <person name="Dalman K."/>
            <person name="Deflorio G."/>
            <person name="van Diepen L.T."/>
            <person name="Dunand C."/>
            <person name="Duplessis S."/>
            <person name="Durling M."/>
            <person name="Gonthier P."/>
            <person name="Grimwood J."/>
            <person name="Fossdal C.G."/>
            <person name="Hansson D."/>
            <person name="Henrissat B."/>
            <person name="Hietala A."/>
            <person name="Himmelstrand K."/>
            <person name="Hoffmeister D."/>
            <person name="Hogberg N."/>
            <person name="James T.Y."/>
            <person name="Karlsson M."/>
            <person name="Kohler A."/>
            <person name="Kues U."/>
            <person name="Lee Y.H."/>
            <person name="Lin Y.C."/>
            <person name="Lind M."/>
            <person name="Lindquist E."/>
            <person name="Lombard V."/>
            <person name="Lucas S."/>
            <person name="Lunden K."/>
            <person name="Morin E."/>
            <person name="Murat C."/>
            <person name="Park J."/>
            <person name="Raffaello T."/>
            <person name="Rouze P."/>
            <person name="Salamov A."/>
            <person name="Schmutz J."/>
            <person name="Solheim H."/>
            <person name="Stahlberg J."/>
            <person name="Velez H."/>
            <person name="de Vries R.P."/>
            <person name="Wiebenga A."/>
            <person name="Woodward S."/>
            <person name="Yakovlev I."/>
            <person name="Garbelotto M."/>
            <person name="Martin F."/>
            <person name="Grigoriev I.V."/>
            <person name="Stenlid J."/>
        </authorList>
    </citation>
    <scope>NUCLEOTIDE SEQUENCE [LARGE SCALE GENOMIC DNA]</scope>
    <source>
        <strain evidence="2 3">TC 32-1</strain>
    </source>
</reference>
<dbReference type="Proteomes" id="UP000030671">
    <property type="component" value="Unassembled WGS sequence"/>
</dbReference>
<accession>W4KM66</accession>
<protein>
    <submittedName>
        <fullName evidence="2">Uncharacterized protein</fullName>
    </submittedName>
</protein>
<dbReference type="GeneID" id="20668864"/>
<dbReference type="HOGENOM" id="CLU_059053_1_0_1"/>
<dbReference type="RefSeq" id="XP_009540896.1">
    <property type="nucleotide sequence ID" value="XM_009542601.1"/>
</dbReference>
<dbReference type="InParanoid" id="W4KM66"/>
<dbReference type="InterPro" id="IPR019188">
    <property type="entry name" value="SNAPC1"/>
</dbReference>
<dbReference type="OrthoDB" id="3253083at2759"/>
<keyword evidence="3" id="KW-1185">Reference proteome</keyword>
<sequence>MSLTPSPSTGRGDLILQPSYFTSSLFVNPYRADVQRLLDLYAAEYAPPAPPFALFKRVWKSQGWLWMHLKVFDDRSREAFLRVATRLFVERLVETEPPFTRAVALFALYIFYSTQPADACPALYMLRHVDIAVDTYTSLLSLPAALRPEFEPLAPYATHVLKKLLAAKAFYILPPSTLHPYNPRTLPREIFVPDDPSPAPSGASTPAPAPAPTLPPAPTPIPTAPQPPKKRGRPSHADRLKKTRDAVASIDRWL</sequence>
<feature type="compositionally biased region" description="Basic and acidic residues" evidence="1">
    <location>
        <begin position="235"/>
        <end position="245"/>
    </location>
</feature>
<organism evidence="2 3">
    <name type="scientific">Heterobasidion irregulare (strain TC 32-1)</name>
    <dbReference type="NCBI Taxonomy" id="747525"/>
    <lineage>
        <taxon>Eukaryota</taxon>
        <taxon>Fungi</taxon>
        <taxon>Dikarya</taxon>
        <taxon>Basidiomycota</taxon>
        <taxon>Agaricomycotina</taxon>
        <taxon>Agaricomycetes</taxon>
        <taxon>Russulales</taxon>
        <taxon>Bondarzewiaceae</taxon>
        <taxon>Heterobasidion</taxon>
        <taxon>Heterobasidion annosum species complex</taxon>
    </lineage>
</organism>